<dbReference type="Proteomes" id="UP000234681">
    <property type="component" value="Chromosome 7"/>
</dbReference>
<gene>
    <name evidence="1" type="ORF">rCG_48692</name>
</gene>
<dbReference type="EMBL" id="CH473960">
    <property type="protein sequence ID" value="EDM16938.1"/>
    <property type="molecule type" value="Genomic_DNA"/>
</dbReference>
<proteinExistence type="predicted"/>
<evidence type="ECO:0000313" key="2">
    <source>
        <dbReference type="Proteomes" id="UP000234681"/>
    </source>
</evidence>
<evidence type="ECO:0000313" key="1">
    <source>
        <dbReference type="EMBL" id="EDM16938.1"/>
    </source>
</evidence>
<organism evidence="1 2">
    <name type="scientific">Rattus norvegicus</name>
    <name type="common">Rat</name>
    <dbReference type="NCBI Taxonomy" id="10116"/>
    <lineage>
        <taxon>Eukaryota</taxon>
        <taxon>Metazoa</taxon>
        <taxon>Chordata</taxon>
        <taxon>Craniata</taxon>
        <taxon>Vertebrata</taxon>
        <taxon>Euteleostomi</taxon>
        <taxon>Mammalia</taxon>
        <taxon>Eutheria</taxon>
        <taxon>Euarchontoglires</taxon>
        <taxon>Glires</taxon>
        <taxon>Rodentia</taxon>
        <taxon>Myomorpha</taxon>
        <taxon>Muroidea</taxon>
        <taxon>Muridae</taxon>
        <taxon>Murinae</taxon>
        <taxon>Rattus</taxon>
    </lineage>
</organism>
<sequence length="15" mass="1699">MMVPISQQLLQPSRA</sequence>
<protein>
    <submittedName>
        <fullName evidence="1">RCG48692</fullName>
    </submittedName>
</protein>
<reference evidence="1 2" key="1">
    <citation type="submission" date="2005-09" db="EMBL/GenBank/DDBJ databases">
        <authorList>
            <person name="Mural R.J."/>
            <person name="Li P.W."/>
            <person name="Adams M.D."/>
            <person name="Amanatides P.G."/>
            <person name="Baden-Tillson H."/>
            <person name="Barnstead M."/>
            <person name="Chin S.H."/>
            <person name="Dew I."/>
            <person name="Evans C.A."/>
            <person name="Ferriera S."/>
            <person name="Flanigan M."/>
            <person name="Fosler C."/>
            <person name="Glodek A."/>
            <person name="Gu Z."/>
            <person name="Holt R.A."/>
            <person name="Jennings D."/>
            <person name="Kraft C.L."/>
            <person name="Lu F."/>
            <person name="Nguyen T."/>
            <person name="Nusskern D.R."/>
            <person name="Pfannkoch C.M."/>
            <person name="Sitter C."/>
            <person name="Sutton G.G."/>
            <person name="Venter J.C."/>
            <person name="Wang Z."/>
            <person name="Woodage T."/>
            <person name="Zheng X.H."/>
            <person name="Zhong F."/>
        </authorList>
    </citation>
    <scope>NUCLEOTIDE SEQUENCE [LARGE SCALE GENOMIC DNA]</scope>
    <source>
        <strain>BN</strain>
        <strain evidence="2">Sprague-Dawley</strain>
    </source>
</reference>
<feature type="non-terminal residue" evidence="1">
    <location>
        <position position="15"/>
    </location>
</feature>
<accession>A6IFW0</accession>
<name>A6IFW0_RAT</name>